<evidence type="ECO:0000256" key="2">
    <source>
        <dbReference type="ARBA" id="ARBA00022801"/>
    </source>
</evidence>
<keyword evidence="2 6" id="KW-0378">Hydrolase</keyword>
<feature type="domain" description="Peptidase S33 tripeptidyl aminopeptidase-like C-terminal" evidence="5">
    <location>
        <begin position="409"/>
        <end position="510"/>
    </location>
</feature>
<sequence length="578" mass="61370">MISPKLSTAFFLLHFGASLGQAQSTIAWSECPKAVTDGNGLPSECGTFAVPFDYTDSDSTKKLNLTLVKIKADVQPSRGSILINPGGPGAGGAAFLSTIEGALVFSMTGRQFDLVGFDYRGTGDTLPVECYDPESIYDQAEQFKAAAMIPQLTNASSSALGLIWASAGAAAIRCHKSARDTLPYISTAFTARDFIQVVDALGEDGMLRYWGHSYGTELGATIASMFPERIDKMVIDGVINPHDYTEGWEYEPIPVGDVALEKFLEACITAGPDACALARSNATVASLTSAIHNLYEQVKVEPVLMGSNITTDLVGPGDIMNVLNNGLRIAQAYAPYIAAWFDAIFRRNLTAYHAARAYLFAGIDAAGPFGVPTGVFGIIAIRCADSTFRADTLDEVRPRVEQLGTMSYMFGDTYTAGYLSCARWKVKGKEQYTGDYKAKTKNPMLIIGSPYDLRTPLVSAKNVSAGFEGSVVLQHNGLGHTVLYSPGQCAIQAVRDYFNNGTLPAAGTVCEQDYDVFSGVAITESFLPQGGETNGTGTGAGAAKQAAQTQMEYTGAASMGAKVGWAWVVVAAGMAMGM</sequence>
<dbReference type="RefSeq" id="XP_018040009.1">
    <property type="nucleotide sequence ID" value="XM_018182502.1"/>
</dbReference>
<dbReference type="Proteomes" id="UP000077069">
    <property type="component" value="Unassembled WGS sequence"/>
</dbReference>
<feature type="domain" description="AB hydrolase-1" evidence="4">
    <location>
        <begin position="81"/>
        <end position="242"/>
    </location>
</feature>
<accession>A0A177CQ49</accession>
<dbReference type="Gene3D" id="3.40.50.1820">
    <property type="entry name" value="alpha/beta hydrolase"/>
    <property type="match status" value="1"/>
</dbReference>
<name>A0A177CQ49_9PLEO</name>
<evidence type="ECO:0000256" key="1">
    <source>
        <dbReference type="ARBA" id="ARBA00010088"/>
    </source>
</evidence>
<dbReference type="PANTHER" id="PTHR43248:SF25">
    <property type="entry name" value="AB HYDROLASE-1 DOMAIN-CONTAINING PROTEIN-RELATED"/>
    <property type="match status" value="1"/>
</dbReference>
<evidence type="ECO:0000256" key="3">
    <source>
        <dbReference type="SAM" id="SignalP"/>
    </source>
</evidence>
<dbReference type="STRING" id="1460663.A0A177CQ49"/>
<dbReference type="InterPro" id="IPR013595">
    <property type="entry name" value="Pept_S33_TAP-like_C"/>
</dbReference>
<gene>
    <name evidence="6" type="ORF">CC84DRAFT_1213053</name>
</gene>
<dbReference type="InterPro" id="IPR029058">
    <property type="entry name" value="AB_hydrolase_fold"/>
</dbReference>
<feature type="chain" id="PRO_5008058490" evidence="3">
    <location>
        <begin position="23"/>
        <end position="578"/>
    </location>
</feature>
<dbReference type="Pfam" id="PF00561">
    <property type="entry name" value="Abhydrolase_1"/>
    <property type="match status" value="1"/>
</dbReference>
<dbReference type="PANTHER" id="PTHR43248">
    <property type="entry name" value="2-SUCCINYL-6-HYDROXY-2,4-CYCLOHEXADIENE-1-CARBOXYLATE SYNTHASE"/>
    <property type="match status" value="1"/>
</dbReference>
<proteinExistence type="inferred from homology"/>
<evidence type="ECO:0000259" key="5">
    <source>
        <dbReference type="Pfam" id="PF08386"/>
    </source>
</evidence>
<dbReference type="AlphaFoldDB" id="A0A177CQ49"/>
<evidence type="ECO:0000259" key="4">
    <source>
        <dbReference type="Pfam" id="PF00561"/>
    </source>
</evidence>
<organism evidence="6 7">
    <name type="scientific">Paraphaeosphaeria sporulosa</name>
    <dbReference type="NCBI Taxonomy" id="1460663"/>
    <lineage>
        <taxon>Eukaryota</taxon>
        <taxon>Fungi</taxon>
        <taxon>Dikarya</taxon>
        <taxon>Ascomycota</taxon>
        <taxon>Pezizomycotina</taxon>
        <taxon>Dothideomycetes</taxon>
        <taxon>Pleosporomycetidae</taxon>
        <taxon>Pleosporales</taxon>
        <taxon>Massarineae</taxon>
        <taxon>Didymosphaeriaceae</taxon>
        <taxon>Paraphaeosphaeria</taxon>
    </lineage>
</organism>
<dbReference type="OrthoDB" id="425534at2759"/>
<dbReference type="Pfam" id="PF08386">
    <property type="entry name" value="Abhydrolase_4"/>
    <property type="match status" value="1"/>
</dbReference>
<dbReference type="EMBL" id="KV441549">
    <property type="protein sequence ID" value="OAG09644.1"/>
    <property type="molecule type" value="Genomic_DNA"/>
</dbReference>
<dbReference type="InterPro" id="IPR051601">
    <property type="entry name" value="Serine_prot/Carboxylest_S33"/>
</dbReference>
<dbReference type="InParanoid" id="A0A177CQ49"/>
<evidence type="ECO:0000313" key="6">
    <source>
        <dbReference type="EMBL" id="OAG09644.1"/>
    </source>
</evidence>
<reference evidence="6 7" key="1">
    <citation type="submission" date="2016-05" db="EMBL/GenBank/DDBJ databases">
        <title>Comparative analysis of secretome profiles of manganese(II)-oxidizing ascomycete fungi.</title>
        <authorList>
            <consortium name="DOE Joint Genome Institute"/>
            <person name="Zeiner C.A."/>
            <person name="Purvine S.O."/>
            <person name="Zink E.M."/>
            <person name="Wu S."/>
            <person name="Pasa-Tolic L."/>
            <person name="Chaput D.L."/>
            <person name="Haridas S."/>
            <person name="Grigoriev I.V."/>
            <person name="Santelli C.M."/>
            <person name="Hansel C.M."/>
        </authorList>
    </citation>
    <scope>NUCLEOTIDE SEQUENCE [LARGE SCALE GENOMIC DNA]</scope>
    <source>
        <strain evidence="6 7">AP3s5-JAC2a</strain>
    </source>
</reference>
<dbReference type="GeneID" id="28765988"/>
<keyword evidence="7" id="KW-1185">Reference proteome</keyword>
<protein>
    <submittedName>
        <fullName evidence="6">Alpha/beta-hydrolase</fullName>
    </submittedName>
</protein>
<feature type="signal peptide" evidence="3">
    <location>
        <begin position="1"/>
        <end position="22"/>
    </location>
</feature>
<evidence type="ECO:0000313" key="7">
    <source>
        <dbReference type="Proteomes" id="UP000077069"/>
    </source>
</evidence>
<keyword evidence="3" id="KW-0732">Signal</keyword>
<dbReference type="GO" id="GO:0016787">
    <property type="term" value="F:hydrolase activity"/>
    <property type="evidence" value="ECO:0007669"/>
    <property type="project" value="UniProtKB-KW"/>
</dbReference>
<dbReference type="SUPFAM" id="SSF53474">
    <property type="entry name" value="alpha/beta-Hydrolases"/>
    <property type="match status" value="1"/>
</dbReference>
<dbReference type="InterPro" id="IPR000073">
    <property type="entry name" value="AB_hydrolase_1"/>
</dbReference>
<comment type="similarity">
    <text evidence="1">Belongs to the peptidase S33 family.</text>
</comment>